<evidence type="ECO:0000256" key="9">
    <source>
        <dbReference type="ARBA" id="ARBA00023065"/>
    </source>
</evidence>
<dbReference type="InterPro" id="IPR049712">
    <property type="entry name" value="Poly_export"/>
</dbReference>
<dbReference type="InterPro" id="IPR054765">
    <property type="entry name" value="SLBB_dom"/>
</dbReference>
<evidence type="ECO:0000256" key="12">
    <source>
        <dbReference type="ARBA" id="ARBA00023139"/>
    </source>
</evidence>
<dbReference type="GO" id="GO:0046930">
    <property type="term" value="C:pore complex"/>
    <property type="evidence" value="ECO:0007669"/>
    <property type="project" value="UniProtKB-KW"/>
</dbReference>
<keyword evidence="4" id="KW-1134">Transmembrane beta strand</keyword>
<dbReference type="RefSeq" id="WP_128769715.1">
    <property type="nucleotide sequence ID" value="NZ_RXOC01000007.1"/>
</dbReference>
<evidence type="ECO:0000313" key="18">
    <source>
        <dbReference type="Proteomes" id="UP000290848"/>
    </source>
</evidence>
<accession>A0A4Q0M920</accession>
<keyword evidence="6" id="KW-0812">Transmembrane</keyword>
<protein>
    <submittedName>
        <fullName evidence="17">Polysaccharide export protein</fullName>
    </submittedName>
</protein>
<evidence type="ECO:0000256" key="5">
    <source>
        <dbReference type="ARBA" id="ARBA00022597"/>
    </source>
</evidence>
<keyword evidence="14" id="KW-0449">Lipoprotein</keyword>
<dbReference type="Proteomes" id="UP000290848">
    <property type="component" value="Unassembled WGS sequence"/>
</dbReference>
<dbReference type="EMBL" id="RXOC01000007">
    <property type="protein sequence ID" value="RXF69443.1"/>
    <property type="molecule type" value="Genomic_DNA"/>
</dbReference>
<evidence type="ECO:0000259" key="16">
    <source>
        <dbReference type="Pfam" id="PF22461"/>
    </source>
</evidence>
<keyword evidence="8" id="KW-0625">Polysaccharide transport</keyword>
<dbReference type="PANTHER" id="PTHR33619">
    <property type="entry name" value="POLYSACCHARIDE EXPORT PROTEIN GFCE-RELATED"/>
    <property type="match status" value="1"/>
</dbReference>
<evidence type="ECO:0000256" key="11">
    <source>
        <dbReference type="ARBA" id="ARBA00023136"/>
    </source>
</evidence>
<dbReference type="GO" id="GO:0009279">
    <property type="term" value="C:cell outer membrane"/>
    <property type="evidence" value="ECO:0007669"/>
    <property type="project" value="UniProtKB-SubCell"/>
</dbReference>
<keyword evidence="7" id="KW-0732">Signal</keyword>
<evidence type="ECO:0000256" key="13">
    <source>
        <dbReference type="ARBA" id="ARBA00023237"/>
    </source>
</evidence>
<evidence type="ECO:0000256" key="6">
    <source>
        <dbReference type="ARBA" id="ARBA00022692"/>
    </source>
</evidence>
<sequence>MNTIKHFSLLVTAAVILTFSSCSSYKNIPYFQNLNKSTPTREDIQNFSPLTIQPSDILGISVSSLNPQAWSDSSYRETGYLVDQQGEIKLPLIGKVKVSGLTTPVVGEQIQKRLLSYLKEPAVNVRVLNFKVAVLGDVGQPDVYKVPNERLTVTEALSMAGDLNITAKRNILLIREIDGNREYIPLDLTSVNLFHSPYYYLKNNDVIYVQPDKTKYASVDNNYRTISLVLSGLSILAIILTNAL</sequence>
<keyword evidence="11" id="KW-0472">Membrane</keyword>
<dbReference type="PANTHER" id="PTHR33619:SF3">
    <property type="entry name" value="POLYSACCHARIDE EXPORT PROTEIN GFCE-RELATED"/>
    <property type="match status" value="1"/>
</dbReference>
<feature type="domain" description="Polysaccharide export protein N-terminal" evidence="15">
    <location>
        <begin position="49"/>
        <end position="127"/>
    </location>
</feature>
<evidence type="ECO:0000256" key="2">
    <source>
        <dbReference type="ARBA" id="ARBA00009450"/>
    </source>
</evidence>
<evidence type="ECO:0000256" key="1">
    <source>
        <dbReference type="ARBA" id="ARBA00004571"/>
    </source>
</evidence>
<reference evidence="17 18" key="1">
    <citation type="submission" date="2018-12" db="EMBL/GenBank/DDBJ databases">
        <title>The Draft Genome Sequence of the Soil Bacterium Pedobacter tournemirensis R1.</title>
        <authorList>
            <person name="He J."/>
        </authorList>
    </citation>
    <scope>NUCLEOTIDE SEQUENCE [LARGE SCALE GENOMIC DNA]</scope>
    <source>
        <strain evidence="17 18">R1</strain>
    </source>
</reference>
<name>A0A4Q0M920_9SPHI</name>
<evidence type="ECO:0000256" key="7">
    <source>
        <dbReference type="ARBA" id="ARBA00022729"/>
    </source>
</evidence>
<comment type="similarity">
    <text evidence="2">Belongs to the BexD/CtrA/VexA family.</text>
</comment>
<proteinExistence type="inferred from homology"/>
<keyword evidence="5" id="KW-0762">Sugar transport</keyword>
<keyword evidence="13" id="KW-0998">Cell outer membrane</keyword>
<evidence type="ECO:0000256" key="14">
    <source>
        <dbReference type="ARBA" id="ARBA00023288"/>
    </source>
</evidence>
<keyword evidence="3" id="KW-0813">Transport</keyword>
<comment type="caution">
    <text evidence="17">The sequence shown here is derived from an EMBL/GenBank/DDBJ whole genome shotgun (WGS) entry which is preliminary data.</text>
</comment>
<dbReference type="InterPro" id="IPR003715">
    <property type="entry name" value="Poly_export_N"/>
</dbReference>
<dbReference type="AlphaFoldDB" id="A0A4Q0M920"/>
<dbReference type="GO" id="GO:0006811">
    <property type="term" value="P:monoatomic ion transport"/>
    <property type="evidence" value="ECO:0007669"/>
    <property type="project" value="UniProtKB-KW"/>
</dbReference>
<evidence type="ECO:0000256" key="8">
    <source>
        <dbReference type="ARBA" id="ARBA00023047"/>
    </source>
</evidence>
<dbReference type="GO" id="GO:0015159">
    <property type="term" value="F:polysaccharide transmembrane transporter activity"/>
    <property type="evidence" value="ECO:0007669"/>
    <property type="project" value="InterPro"/>
</dbReference>
<comment type="subcellular location">
    <subcellularLocation>
        <location evidence="1">Cell outer membrane</location>
        <topology evidence="1">Multi-pass membrane protein</topology>
    </subcellularLocation>
</comment>
<evidence type="ECO:0000313" key="17">
    <source>
        <dbReference type="EMBL" id="RXF69443.1"/>
    </source>
</evidence>
<evidence type="ECO:0000256" key="4">
    <source>
        <dbReference type="ARBA" id="ARBA00022452"/>
    </source>
</evidence>
<keyword evidence="9" id="KW-0406">Ion transport</keyword>
<keyword evidence="10" id="KW-0626">Porin</keyword>
<dbReference type="Gene3D" id="3.30.1950.10">
    <property type="entry name" value="wza like domain"/>
    <property type="match status" value="1"/>
</dbReference>
<keyword evidence="12" id="KW-0564">Palmitate</keyword>
<dbReference type="PROSITE" id="PS51257">
    <property type="entry name" value="PROKAR_LIPOPROTEIN"/>
    <property type="match status" value="1"/>
</dbReference>
<dbReference type="GO" id="GO:0015288">
    <property type="term" value="F:porin activity"/>
    <property type="evidence" value="ECO:0007669"/>
    <property type="project" value="UniProtKB-KW"/>
</dbReference>
<dbReference type="Pfam" id="PF22461">
    <property type="entry name" value="SLBB_2"/>
    <property type="match status" value="1"/>
</dbReference>
<evidence type="ECO:0000256" key="3">
    <source>
        <dbReference type="ARBA" id="ARBA00022448"/>
    </source>
</evidence>
<feature type="domain" description="SLBB" evidence="16">
    <location>
        <begin position="131"/>
        <end position="209"/>
    </location>
</feature>
<gene>
    <name evidence="17" type="ORF">EKH83_12240</name>
</gene>
<organism evidence="17 18">
    <name type="scientific">Arcticibacter tournemirensis</name>
    <dbReference type="NCBI Taxonomy" id="699437"/>
    <lineage>
        <taxon>Bacteria</taxon>
        <taxon>Pseudomonadati</taxon>
        <taxon>Bacteroidota</taxon>
        <taxon>Sphingobacteriia</taxon>
        <taxon>Sphingobacteriales</taxon>
        <taxon>Sphingobacteriaceae</taxon>
        <taxon>Arcticibacter</taxon>
    </lineage>
</organism>
<evidence type="ECO:0000256" key="10">
    <source>
        <dbReference type="ARBA" id="ARBA00023114"/>
    </source>
</evidence>
<dbReference type="Pfam" id="PF02563">
    <property type="entry name" value="Poly_export"/>
    <property type="match status" value="1"/>
</dbReference>
<evidence type="ECO:0000259" key="15">
    <source>
        <dbReference type="Pfam" id="PF02563"/>
    </source>
</evidence>